<sequence>MNEKKRETERINRMLRLFQEIWETNSDMRFFQLMDMLQREYASKKNGYGKREGFELDSKGYKFPISFVDLFYLEDNVFEEFLQEYINEVENRK</sequence>
<organism evidence="1 2">
    <name type="scientific">Heyndrickxia sporothermodurans</name>
    <dbReference type="NCBI Taxonomy" id="46224"/>
    <lineage>
        <taxon>Bacteria</taxon>
        <taxon>Bacillati</taxon>
        <taxon>Bacillota</taxon>
        <taxon>Bacilli</taxon>
        <taxon>Bacillales</taxon>
        <taxon>Bacillaceae</taxon>
        <taxon>Heyndrickxia</taxon>
    </lineage>
</organism>
<accession>A0AB37HHI1</accession>
<dbReference type="Proteomes" id="UP000595512">
    <property type="component" value="Chromosome"/>
</dbReference>
<evidence type="ECO:0000313" key="1">
    <source>
        <dbReference type="EMBL" id="QQX26839.1"/>
    </source>
</evidence>
<gene>
    <name evidence="1" type="ORF">JGZ69_08690</name>
</gene>
<dbReference type="KEGG" id="hspo:JGZ69_08690"/>
<proteinExistence type="predicted"/>
<name>A0AB37HHI1_9BACI</name>
<protein>
    <submittedName>
        <fullName evidence="1">DUF1040 family protein</fullName>
    </submittedName>
</protein>
<reference evidence="1 2" key="1">
    <citation type="submission" date="2020-12" db="EMBL/GenBank/DDBJ databases">
        <title>Taxonomic evaluation of the Bacillus sporothermodurans group of bacteria based on whole genome sequences.</title>
        <authorList>
            <person name="Fiedler G."/>
            <person name="Herbstmann A.-D."/>
            <person name="Doll E."/>
            <person name="Wenning M."/>
            <person name="Brinks E."/>
            <person name="Kabisch J."/>
            <person name="Breitenwieser F."/>
            <person name="Lappann M."/>
            <person name="Boehnlein C."/>
            <person name="Franz C."/>
        </authorList>
    </citation>
    <scope>NUCLEOTIDE SEQUENCE [LARGE SCALE GENOMIC DNA]</scope>
    <source>
        <strain evidence="1 2">DSM 10599</strain>
    </source>
</reference>
<dbReference type="EMBL" id="CP066701">
    <property type="protein sequence ID" value="QQX26839.1"/>
    <property type="molecule type" value="Genomic_DNA"/>
</dbReference>
<evidence type="ECO:0000313" key="2">
    <source>
        <dbReference type="Proteomes" id="UP000595512"/>
    </source>
</evidence>
<dbReference type="RefSeq" id="WP_170112417.1">
    <property type="nucleotide sequence ID" value="NZ_CP066701.1"/>
</dbReference>
<dbReference type="AlphaFoldDB" id="A0AB37HHI1"/>